<keyword evidence="3 6" id="KW-0812">Transmembrane</keyword>
<comment type="subcellular location">
    <subcellularLocation>
        <location evidence="1">Cell membrane</location>
        <topology evidence="1">Multi-pass membrane protein</topology>
    </subcellularLocation>
</comment>
<keyword evidence="4 6" id="KW-1133">Transmembrane helix</keyword>
<feature type="transmembrane region" description="Helical" evidence="6">
    <location>
        <begin position="37"/>
        <end position="55"/>
    </location>
</feature>
<accession>A0A5J6Z9D9</accession>
<dbReference type="PANTHER" id="PTHR30086:SF17">
    <property type="entry name" value="LYSE FAMILY TRANSLOCATOR"/>
    <property type="match status" value="1"/>
</dbReference>
<keyword evidence="2" id="KW-1003">Cell membrane</keyword>
<dbReference type="EMBL" id="CP045032">
    <property type="protein sequence ID" value="QFQ01550.1"/>
    <property type="molecule type" value="Genomic_DNA"/>
</dbReference>
<keyword evidence="8" id="KW-1185">Reference proteome</keyword>
<feature type="transmembrane region" description="Helical" evidence="6">
    <location>
        <begin position="61"/>
        <end position="83"/>
    </location>
</feature>
<name>A0A5J6Z9D9_9CORY</name>
<keyword evidence="5 6" id="KW-0472">Membrane</keyword>
<dbReference type="GO" id="GO:0005886">
    <property type="term" value="C:plasma membrane"/>
    <property type="evidence" value="ECO:0007669"/>
    <property type="project" value="UniProtKB-SubCell"/>
</dbReference>
<proteinExistence type="predicted"/>
<protein>
    <submittedName>
        <fullName evidence="7">Threonine efflux protein</fullName>
    </submittedName>
</protein>
<dbReference type="KEGG" id="cuo:CUROG_00730"/>
<dbReference type="PANTHER" id="PTHR30086">
    <property type="entry name" value="ARGININE EXPORTER PROTEIN ARGO"/>
    <property type="match status" value="1"/>
</dbReference>
<evidence type="ECO:0000313" key="8">
    <source>
        <dbReference type="Proteomes" id="UP000326711"/>
    </source>
</evidence>
<dbReference type="InterPro" id="IPR001123">
    <property type="entry name" value="LeuE-type"/>
</dbReference>
<evidence type="ECO:0000313" key="7">
    <source>
        <dbReference type="EMBL" id="QFQ01550.1"/>
    </source>
</evidence>
<evidence type="ECO:0000256" key="5">
    <source>
        <dbReference type="ARBA" id="ARBA00023136"/>
    </source>
</evidence>
<dbReference type="OrthoDB" id="9784202at2"/>
<evidence type="ECO:0000256" key="2">
    <source>
        <dbReference type="ARBA" id="ARBA00022475"/>
    </source>
</evidence>
<gene>
    <name evidence="7" type="primary">rhtC1</name>
    <name evidence="7" type="ORF">CUROG_00730</name>
</gene>
<evidence type="ECO:0000256" key="3">
    <source>
        <dbReference type="ARBA" id="ARBA00022692"/>
    </source>
</evidence>
<dbReference type="RefSeq" id="WP_151902039.1">
    <property type="nucleotide sequence ID" value="NZ_CP045032.1"/>
</dbReference>
<dbReference type="Pfam" id="PF01810">
    <property type="entry name" value="LysE"/>
    <property type="match status" value="1"/>
</dbReference>
<evidence type="ECO:0000256" key="6">
    <source>
        <dbReference type="SAM" id="Phobius"/>
    </source>
</evidence>
<reference evidence="8" key="1">
    <citation type="submission" date="2019-10" db="EMBL/GenBank/DDBJ databases">
        <title>Complete genome sequence of Corynebacterium urogenitalis DSM 108747, isolated from the genital tract of a cow.</title>
        <authorList>
            <person name="Ruckert C."/>
            <person name="Ballas P."/>
            <person name="Wagener K."/>
            <person name="Drillich M."/>
            <person name="Kaempfer P."/>
            <person name="Busse H.-J."/>
            <person name="Ehling-Schulz M."/>
        </authorList>
    </citation>
    <scope>NUCLEOTIDE SEQUENCE [LARGE SCALE GENOMIC DNA]</scope>
    <source>
        <strain evidence="8">LMM 1652</strain>
    </source>
</reference>
<feature type="transmembrane region" description="Helical" evidence="6">
    <location>
        <begin position="186"/>
        <end position="210"/>
    </location>
</feature>
<dbReference type="GO" id="GO:0015171">
    <property type="term" value="F:amino acid transmembrane transporter activity"/>
    <property type="evidence" value="ECO:0007669"/>
    <property type="project" value="TreeGrafter"/>
</dbReference>
<sequence length="248" mass="26389">MAIGAYLGLLGAWIAAIASPGPDTVQLIRLGSRSRRTAIVAALGICSGNILWPVVTMAGLAALIAAFPWILAILYIGGGLFLLKMGIGSFRGGLADYRSRSTVPARIVTDGDTSGFVTDGDTSGFQGTATPPQDTATSRHQMSDFQAWKLGLATNLSNPKALLFFGAVFAQFLPVDISLAERLAVLLMMTVVGLMWFCGFAWAVSLPLWAEKLQRANPIIEMAAGVIFVLLASFLLYEGILTVSDYLR</sequence>
<evidence type="ECO:0000256" key="4">
    <source>
        <dbReference type="ARBA" id="ARBA00022989"/>
    </source>
</evidence>
<evidence type="ECO:0000256" key="1">
    <source>
        <dbReference type="ARBA" id="ARBA00004651"/>
    </source>
</evidence>
<feature type="transmembrane region" description="Helical" evidence="6">
    <location>
        <begin position="222"/>
        <end position="243"/>
    </location>
</feature>
<organism evidence="7 8">
    <name type="scientific">Corynebacterium urogenitale</name>
    <dbReference type="NCBI Taxonomy" id="2487892"/>
    <lineage>
        <taxon>Bacteria</taxon>
        <taxon>Bacillati</taxon>
        <taxon>Actinomycetota</taxon>
        <taxon>Actinomycetes</taxon>
        <taxon>Mycobacteriales</taxon>
        <taxon>Corynebacteriaceae</taxon>
        <taxon>Corynebacterium</taxon>
    </lineage>
</organism>
<dbReference type="Proteomes" id="UP000326711">
    <property type="component" value="Chromosome"/>
</dbReference>
<dbReference type="AlphaFoldDB" id="A0A5J6Z9D9"/>